<organism evidence="8 9">
    <name type="scientific">Novosphingobium piscinae</name>
    <dbReference type="NCBI Taxonomy" id="1507448"/>
    <lineage>
        <taxon>Bacteria</taxon>
        <taxon>Pseudomonadati</taxon>
        <taxon>Pseudomonadota</taxon>
        <taxon>Alphaproteobacteria</taxon>
        <taxon>Sphingomonadales</taxon>
        <taxon>Sphingomonadaceae</taxon>
        <taxon>Novosphingobium</taxon>
    </lineage>
</organism>
<evidence type="ECO:0000256" key="4">
    <source>
        <dbReference type="ARBA" id="ARBA00022989"/>
    </source>
</evidence>
<dbReference type="InterPro" id="IPR005498">
    <property type="entry name" value="T4SS_VirB10/TraB/TrbI"/>
</dbReference>
<keyword evidence="5 7" id="KW-0472">Membrane</keyword>
<dbReference type="CDD" id="cd16429">
    <property type="entry name" value="VirB10"/>
    <property type="match status" value="1"/>
</dbReference>
<keyword evidence="4 7" id="KW-1133">Transmembrane helix</keyword>
<feature type="transmembrane region" description="Helical" evidence="7">
    <location>
        <begin position="48"/>
        <end position="66"/>
    </location>
</feature>
<dbReference type="RefSeq" id="WP_185680053.1">
    <property type="nucleotide sequence ID" value="NZ_JACLAX010000015.1"/>
</dbReference>
<gene>
    <name evidence="8" type="ORF">H7F53_13655</name>
</gene>
<evidence type="ECO:0000256" key="7">
    <source>
        <dbReference type="SAM" id="Phobius"/>
    </source>
</evidence>
<dbReference type="Proteomes" id="UP000551327">
    <property type="component" value="Unassembled WGS sequence"/>
</dbReference>
<protein>
    <submittedName>
        <fullName evidence="8">Type VI secretion protein</fullName>
    </submittedName>
</protein>
<feature type="region of interest" description="Disordered" evidence="6">
    <location>
        <begin position="69"/>
        <end position="102"/>
    </location>
</feature>
<evidence type="ECO:0000256" key="2">
    <source>
        <dbReference type="ARBA" id="ARBA00010265"/>
    </source>
</evidence>
<keyword evidence="3 7" id="KW-0812">Transmembrane</keyword>
<evidence type="ECO:0000256" key="1">
    <source>
        <dbReference type="ARBA" id="ARBA00004167"/>
    </source>
</evidence>
<dbReference type="EMBL" id="JACLAX010000015">
    <property type="protein sequence ID" value="MBC2670196.1"/>
    <property type="molecule type" value="Genomic_DNA"/>
</dbReference>
<proteinExistence type="inferred from homology"/>
<accession>A0A7X1KQY3</accession>
<reference evidence="8 9" key="1">
    <citation type="submission" date="2020-08" db="EMBL/GenBank/DDBJ databases">
        <title>The genome sequence of type strain Novosphingobium piscinae KCTC 42194.</title>
        <authorList>
            <person name="Liu Y."/>
        </authorList>
    </citation>
    <scope>NUCLEOTIDE SEQUENCE [LARGE SCALE GENOMIC DNA]</scope>
    <source>
        <strain evidence="8 9">KCTC 42194</strain>
    </source>
</reference>
<comment type="caution">
    <text evidence="8">The sequence shown here is derived from an EMBL/GenBank/DDBJ whole genome shotgun (WGS) entry which is preliminary data.</text>
</comment>
<comment type="similarity">
    <text evidence="2">Belongs to the TrbI/VirB10 family.</text>
</comment>
<evidence type="ECO:0000256" key="5">
    <source>
        <dbReference type="ARBA" id="ARBA00023136"/>
    </source>
</evidence>
<dbReference type="Pfam" id="PF03743">
    <property type="entry name" value="TrbI"/>
    <property type="match status" value="1"/>
</dbReference>
<dbReference type="GO" id="GO:0016020">
    <property type="term" value="C:membrane"/>
    <property type="evidence" value="ECO:0007669"/>
    <property type="project" value="UniProtKB-SubCell"/>
</dbReference>
<dbReference type="Gene3D" id="2.40.128.260">
    <property type="entry name" value="Type IV secretion system, VirB10/TraB/TrbI"/>
    <property type="match status" value="2"/>
</dbReference>
<dbReference type="AlphaFoldDB" id="A0A7X1KQY3"/>
<evidence type="ECO:0000256" key="6">
    <source>
        <dbReference type="SAM" id="MobiDB-lite"/>
    </source>
</evidence>
<evidence type="ECO:0000256" key="3">
    <source>
        <dbReference type="ARBA" id="ARBA00022692"/>
    </source>
</evidence>
<dbReference type="InterPro" id="IPR042217">
    <property type="entry name" value="T4SS_VirB10/TrbI"/>
</dbReference>
<feature type="compositionally biased region" description="Polar residues" evidence="6">
    <location>
        <begin position="82"/>
        <end position="93"/>
    </location>
</feature>
<feature type="compositionally biased region" description="Low complexity" evidence="6">
    <location>
        <begin position="69"/>
        <end position="79"/>
    </location>
</feature>
<name>A0A7X1KQY3_9SPHN</name>
<keyword evidence="9" id="KW-1185">Reference proteome</keyword>
<evidence type="ECO:0000313" key="9">
    <source>
        <dbReference type="Proteomes" id="UP000551327"/>
    </source>
</evidence>
<comment type="subcellular location">
    <subcellularLocation>
        <location evidence="1">Membrane</location>
        <topology evidence="1">Single-pass membrane protein</topology>
    </subcellularLocation>
</comment>
<evidence type="ECO:0000313" key="8">
    <source>
        <dbReference type="EMBL" id="MBC2670196.1"/>
    </source>
</evidence>
<sequence>MGDLSHERFPLFDVDPRTGLTDEALDKASRNAFPVVAGDARRKDRGGLLLGVTIAALLGAVTFTGLRSAPAPRSGAGAPDRSSGTAATAQPTDPEQPDRGQAEPALAVQAMPPTPAQAAVLAQPPGQAAGFPAPAVAPVMVYDTSSLAEPAGPSAAVRAAAGPAPGQAGPLSENEAFGSRLATTGGEIASATRMADPTNTVTQGTLIPAILETAIDSDLPGYVRAVVSVDVKSFDGRRVLVPRSSRLIGQYKSGLAAGQTRAYVIWTRLIRPDGVSVALASPAVEFSGRSGLSGEVSGHFFKRFGAASLLSVIGGLGAIASGGAAGLLITSNSQSAASVAAQRDAQIPPTIRVAQGQPVRVFTARDLDFSGVAP</sequence>